<evidence type="ECO:0000259" key="1">
    <source>
        <dbReference type="Pfam" id="PF21941"/>
    </source>
</evidence>
<dbReference type="InterPro" id="IPR047740">
    <property type="entry name" value="SMEK_dom"/>
</dbReference>
<organism evidence="2">
    <name type="scientific">uncultured bacterium</name>
    <name type="common">gcode 4</name>
    <dbReference type="NCBI Taxonomy" id="1234023"/>
    <lineage>
        <taxon>Bacteria</taxon>
        <taxon>environmental samples</taxon>
    </lineage>
</organism>
<proteinExistence type="predicted"/>
<protein>
    <recommendedName>
        <fullName evidence="1">SMEK domain-containing protein</fullName>
    </recommendedName>
</protein>
<dbReference type="Pfam" id="PF21941">
    <property type="entry name" value="SMEK_N"/>
    <property type="match status" value="1"/>
</dbReference>
<name>K2G992_9BACT</name>
<accession>K2G992</accession>
<dbReference type="EMBL" id="AMFJ01000701">
    <property type="protein sequence ID" value="EKE26709.1"/>
    <property type="molecule type" value="Genomic_DNA"/>
</dbReference>
<dbReference type="AlphaFoldDB" id="K2G992"/>
<reference evidence="2" key="1">
    <citation type="journal article" date="2012" name="Science">
        <title>Fermentation, hydrogen, and sulfur metabolism in multiple uncultivated bacterial phyla.</title>
        <authorList>
            <person name="Wrighton K.C."/>
            <person name="Thomas B.C."/>
            <person name="Sharon I."/>
            <person name="Miller C.S."/>
            <person name="Castelle C.J."/>
            <person name="VerBerkmoes N.C."/>
            <person name="Wilkins M.J."/>
            <person name="Hettich R.L."/>
            <person name="Lipton M.S."/>
            <person name="Williams K.H."/>
            <person name="Long P.E."/>
            <person name="Banfield J.F."/>
        </authorList>
    </citation>
    <scope>NUCLEOTIDE SEQUENCE [LARGE SCALE GENOMIC DNA]</scope>
</reference>
<feature type="domain" description="SMEK" evidence="1">
    <location>
        <begin position="44"/>
        <end position="158"/>
    </location>
</feature>
<evidence type="ECO:0000313" key="2">
    <source>
        <dbReference type="EMBL" id="EKE26709.1"/>
    </source>
</evidence>
<sequence length="216" mass="26265">MVPESLNEIAEKTLQRFFKDADYYINNEWLSWKSYYKIFAQPQCMWILNSYFWYDFTHCEKVNEKAIDWYDFKRNIWIQVTNRIDKTRKFKEDTIDKINSLTKYPDMAHLKFFVLRINWDTYASWTDLNIPIVNNNWNAVSFNNIEDILTFDSIINRIASEVNPEVIMRFINTLIDIFPKQEWSKYYTEATENGEREKINVLEVLERTLKNKTEQL</sequence>
<gene>
    <name evidence="2" type="ORF">ACD_4C00185G0002</name>
</gene>
<comment type="caution">
    <text evidence="2">The sequence shown here is derived from an EMBL/GenBank/DDBJ whole genome shotgun (WGS) entry which is preliminary data.</text>
</comment>